<dbReference type="PANTHER" id="PTHR45708">
    <property type="entry name" value="ENDOCHITINASE"/>
    <property type="match status" value="1"/>
</dbReference>
<name>A0A0C3GP26_OIDMZ</name>
<dbReference type="STRING" id="913774.A0A0C3GP26"/>
<keyword evidence="2" id="KW-0326">Glycosidase</keyword>
<dbReference type="EMBL" id="KN832899">
    <property type="protein sequence ID" value="KIM93144.1"/>
    <property type="molecule type" value="Genomic_DNA"/>
</dbReference>
<organism evidence="3 4">
    <name type="scientific">Oidiodendron maius (strain Zn)</name>
    <dbReference type="NCBI Taxonomy" id="913774"/>
    <lineage>
        <taxon>Eukaryota</taxon>
        <taxon>Fungi</taxon>
        <taxon>Dikarya</taxon>
        <taxon>Ascomycota</taxon>
        <taxon>Pezizomycotina</taxon>
        <taxon>Leotiomycetes</taxon>
        <taxon>Leotiomycetes incertae sedis</taxon>
        <taxon>Myxotrichaceae</taxon>
        <taxon>Oidiodendron</taxon>
    </lineage>
</organism>
<proteinExistence type="predicted"/>
<dbReference type="PANTHER" id="PTHR45708:SF49">
    <property type="entry name" value="ENDOCHITINASE"/>
    <property type="match status" value="1"/>
</dbReference>
<dbReference type="GO" id="GO:0004568">
    <property type="term" value="F:chitinase activity"/>
    <property type="evidence" value="ECO:0007669"/>
    <property type="project" value="TreeGrafter"/>
</dbReference>
<dbReference type="InterPro" id="IPR017853">
    <property type="entry name" value="GH"/>
</dbReference>
<dbReference type="InterPro" id="IPR050542">
    <property type="entry name" value="Glycosyl_Hydrlase18_Chitinase"/>
</dbReference>
<evidence type="ECO:0000256" key="1">
    <source>
        <dbReference type="ARBA" id="ARBA00022801"/>
    </source>
</evidence>
<gene>
    <name evidence="3" type="ORF">OIDMADRAFT_61931</name>
</gene>
<protein>
    <recommendedName>
        <fullName evidence="5">Chitinase</fullName>
    </recommendedName>
</protein>
<evidence type="ECO:0000313" key="4">
    <source>
        <dbReference type="Proteomes" id="UP000054321"/>
    </source>
</evidence>
<dbReference type="SUPFAM" id="SSF51445">
    <property type="entry name" value="(Trans)glycosidases"/>
    <property type="match status" value="1"/>
</dbReference>
<accession>A0A0C3GP26</accession>
<keyword evidence="4" id="KW-1185">Reference proteome</keyword>
<dbReference type="InParanoid" id="A0A0C3GP26"/>
<evidence type="ECO:0000313" key="3">
    <source>
        <dbReference type="EMBL" id="KIM93144.1"/>
    </source>
</evidence>
<dbReference type="OrthoDB" id="6020543at2759"/>
<evidence type="ECO:0008006" key="5">
    <source>
        <dbReference type="Google" id="ProtNLM"/>
    </source>
</evidence>
<dbReference type="GO" id="GO:0005576">
    <property type="term" value="C:extracellular region"/>
    <property type="evidence" value="ECO:0007669"/>
    <property type="project" value="TreeGrafter"/>
</dbReference>
<reference evidence="4" key="2">
    <citation type="submission" date="2015-01" db="EMBL/GenBank/DDBJ databases">
        <title>Evolutionary Origins and Diversification of the Mycorrhizal Mutualists.</title>
        <authorList>
            <consortium name="DOE Joint Genome Institute"/>
            <consortium name="Mycorrhizal Genomics Consortium"/>
            <person name="Kohler A."/>
            <person name="Kuo A."/>
            <person name="Nagy L.G."/>
            <person name="Floudas D."/>
            <person name="Copeland A."/>
            <person name="Barry K.W."/>
            <person name="Cichocki N."/>
            <person name="Veneault-Fourrey C."/>
            <person name="LaButti K."/>
            <person name="Lindquist E.A."/>
            <person name="Lipzen A."/>
            <person name="Lundell T."/>
            <person name="Morin E."/>
            <person name="Murat C."/>
            <person name="Riley R."/>
            <person name="Ohm R."/>
            <person name="Sun H."/>
            <person name="Tunlid A."/>
            <person name="Henrissat B."/>
            <person name="Grigoriev I.V."/>
            <person name="Hibbett D.S."/>
            <person name="Martin F."/>
        </authorList>
    </citation>
    <scope>NUCLEOTIDE SEQUENCE [LARGE SCALE GENOMIC DNA]</scope>
    <source>
        <strain evidence="4">Zn</strain>
    </source>
</reference>
<dbReference type="Proteomes" id="UP000054321">
    <property type="component" value="Unassembled WGS sequence"/>
</dbReference>
<sequence>MPSSTPPTSGGVFFAQPSSSTHTLSSVVDSAIESSPISTLSASEISSALSTHPSSGYVFNSHSTENVAVYFGQTAATSGTSLAKQCADPHIDIVILAFIISRNDSSGPYPGVNFGAACGGQTSLMAEKAPGLLSCPYLAADIDTCQTKYGKKVLLSIGGGGQSIVFNTASDASSFGDNEDNNKAYYEVLGSTLRGLYSSSTSKEFYLSAAPQCPNPDASDPTALLLLCDFVWVQFYNNPPCSIGTSGFTASLQGWSETLSSSQARLYLGAPAWSGADETTYEKIGTAQGMEAIAQNVSRMGLANFGGVMFWDGAEGMLNEAGGKDIIAWAKAGLTI</sequence>
<dbReference type="Gene3D" id="3.20.20.80">
    <property type="entry name" value="Glycosidases"/>
    <property type="match status" value="1"/>
</dbReference>
<dbReference type="AlphaFoldDB" id="A0A0C3GP26"/>
<evidence type="ECO:0000256" key="2">
    <source>
        <dbReference type="ARBA" id="ARBA00023295"/>
    </source>
</evidence>
<keyword evidence="1" id="KW-0378">Hydrolase</keyword>
<dbReference type="HOGENOM" id="CLU_007818_2_1_1"/>
<reference evidence="3 4" key="1">
    <citation type="submission" date="2014-04" db="EMBL/GenBank/DDBJ databases">
        <authorList>
            <consortium name="DOE Joint Genome Institute"/>
            <person name="Kuo A."/>
            <person name="Martino E."/>
            <person name="Perotto S."/>
            <person name="Kohler A."/>
            <person name="Nagy L.G."/>
            <person name="Floudas D."/>
            <person name="Copeland A."/>
            <person name="Barry K.W."/>
            <person name="Cichocki N."/>
            <person name="Veneault-Fourrey C."/>
            <person name="LaButti K."/>
            <person name="Lindquist E.A."/>
            <person name="Lipzen A."/>
            <person name="Lundell T."/>
            <person name="Morin E."/>
            <person name="Murat C."/>
            <person name="Sun H."/>
            <person name="Tunlid A."/>
            <person name="Henrissat B."/>
            <person name="Grigoriev I.V."/>
            <person name="Hibbett D.S."/>
            <person name="Martin F."/>
            <person name="Nordberg H.P."/>
            <person name="Cantor M.N."/>
            <person name="Hua S.X."/>
        </authorList>
    </citation>
    <scope>NUCLEOTIDE SEQUENCE [LARGE SCALE GENOMIC DNA]</scope>
    <source>
        <strain evidence="3 4">Zn</strain>
    </source>
</reference>